<comment type="caution">
    <text evidence="1">The sequence shown here is derived from an EMBL/GenBank/DDBJ whole genome shotgun (WGS) entry which is preliminary data.</text>
</comment>
<protein>
    <submittedName>
        <fullName evidence="1">Uncharacterized protein</fullName>
    </submittedName>
</protein>
<dbReference type="Proteomes" id="UP000470470">
    <property type="component" value="Unassembled WGS sequence"/>
</dbReference>
<gene>
    <name evidence="1" type="ORF">G1H19_09340</name>
</gene>
<sequence>MTRPPPGRLVVRLPHWMDAAARHALGASLRSALDGGELHPVDAVQLEDVLTELQVAGARDMVWPESGDRVRRAVGLAGDVVPVRLSAGELASVLGLADLPESLRAGLTTSAGVR</sequence>
<organism evidence="1 2">
    <name type="scientific">Goekera deserti</name>
    <dbReference type="NCBI Taxonomy" id="2497753"/>
    <lineage>
        <taxon>Bacteria</taxon>
        <taxon>Bacillati</taxon>
        <taxon>Actinomycetota</taxon>
        <taxon>Actinomycetes</taxon>
        <taxon>Geodermatophilales</taxon>
        <taxon>Geodermatophilaceae</taxon>
        <taxon>Goekera</taxon>
    </lineage>
</organism>
<accession>A0A7K3WCL3</accession>
<dbReference type="AlphaFoldDB" id="A0A7K3WCL3"/>
<keyword evidence="2" id="KW-1185">Reference proteome</keyword>
<proteinExistence type="predicted"/>
<evidence type="ECO:0000313" key="1">
    <source>
        <dbReference type="EMBL" id="NEL54202.1"/>
    </source>
</evidence>
<dbReference type="RefSeq" id="WP_152730935.1">
    <property type="nucleotide sequence ID" value="NZ_JAABOZ010000004.1"/>
</dbReference>
<reference evidence="1 2" key="1">
    <citation type="submission" date="2020-02" db="EMBL/GenBank/DDBJ databases">
        <title>The whole genome sequence of CPCC 205119.</title>
        <authorList>
            <person name="Jiang Z."/>
        </authorList>
    </citation>
    <scope>NUCLEOTIDE SEQUENCE [LARGE SCALE GENOMIC DNA]</scope>
    <source>
        <strain evidence="1 2">CPCC 205119</strain>
    </source>
</reference>
<name>A0A7K3WCL3_9ACTN</name>
<dbReference type="EMBL" id="JAAGWK010000010">
    <property type="protein sequence ID" value="NEL54202.1"/>
    <property type="molecule type" value="Genomic_DNA"/>
</dbReference>
<evidence type="ECO:0000313" key="2">
    <source>
        <dbReference type="Proteomes" id="UP000470470"/>
    </source>
</evidence>